<sequence length="237" mass="27372">MKATKIMAMHQANYIPWLGYFYKMAKCDVFVYLDVVQYPRGRSFAARNKIKTPNGSAFLTVPVSLPKGREGKALYTEVQFANDQWKEKHKKTLQFNYKKAPFFDEIFSLYVQQVDRSRNLLKLNLNLIEAVADYLNIRTKRVRLSEILKQFGQKTDLIIDICKAVVADGYLSGTGGGKEYNDEAKLAQNGITLMYSDFKHPEYRQLYGPFEKYLSILDLLFNEGPHSREILLKKNGN</sequence>
<dbReference type="InterPro" id="IPR014985">
    <property type="entry name" value="WbqC"/>
</dbReference>
<gene>
    <name evidence="1" type="ORF">ENJ89_09825</name>
</gene>
<dbReference type="Pfam" id="PF08889">
    <property type="entry name" value="WbqC"/>
    <property type="match status" value="1"/>
</dbReference>
<accession>A0A7V5PRN2</accession>
<evidence type="ECO:0008006" key="2">
    <source>
        <dbReference type="Google" id="ProtNLM"/>
    </source>
</evidence>
<reference evidence="1" key="1">
    <citation type="journal article" date="2020" name="mSystems">
        <title>Genome- and Community-Level Interaction Insights into Carbon Utilization and Element Cycling Functions of Hydrothermarchaeota in Hydrothermal Sediment.</title>
        <authorList>
            <person name="Zhou Z."/>
            <person name="Liu Y."/>
            <person name="Xu W."/>
            <person name="Pan J."/>
            <person name="Luo Z.H."/>
            <person name="Li M."/>
        </authorList>
    </citation>
    <scope>NUCLEOTIDE SEQUENCE [LARGE SCALE GENOMIC DNA]</scope>
    <source>
        <strain evidence="1">HyVt-527</strain>
    </source>
</reference>
<organism evidence="1">
    <name type="scientific">Caldithrix abyssi</name>
    <dbReference type="NCBI Taxonomy" id="187145"/>
    <lineage>
        <taxon>Bacteria</taxon>
        <taxon>Pseudomonadati</taxon>
        <taxon>Calditrichota</taxon>
        <taxon>Calditrichia</taxon>
        <taxon>Calditrichales</taxon>
        <taxon>Calditrichaceae</taxon>
        <taxon>Caldithrix</taxon>
    </lineage>
</organism>
<comment type="caution">
    <text evidence="1">The sequence shown here is derived from an EMBL/GenBank/DDBJ whole genome shotgun (WGS) entry which is preliminary data.</text>
</comment>
<proteinExistence type="predicted"/>
<dbReference type="Proteomes" id="UP000886124">
    <property type="component" value="Unassembled WGS sequence"/>
</dbReference>
<evidence type="ECO:0000313" key="1">
    <source>
        <dbReference type="EMBL" id="HHJ53480.1"/>
    </source>
</evidence>
<name>A0A7V5PRN2_CALAY</name>
<protein>
    <recommendedName>
        <fullName evidence="2">WbqC family protein</fullName>
    </recommendedName>
</protein>
<dbReference type="AlphaFoldDB" id="A0A7V5PRN2"/>
<dbReference type="EMBL" id="DROD01000622">
    <property type="protein sequence ID" value="HHJ53480.1"/>
    <property type="molecule type" value="Genomic_DNA"/>
</dbReference>